<protein>
    <submittedName>
        <fullName evidence="2">Gluconolactonase</fullName>
    </submittedName>
</protein>
<dbReference type="RefSeq" id="WP_066658569.1">
    <property type="nucleotide sequence ID" value="NZ_CBCSCL010000001.1"/>
</dbReference>
<dbReference type="KEGG" id="bfz:BAU07_13530"/>
<dbReference type="AlphaFoldDB" id="A0A193GED6"/>
<sequence length="316" mass="33816">MMNLGSLEAREMAVWQRMPDEFRRPRVTPWSMAQAQGRAVDGFLEGPCFDAHGNLYVVDIPHGRIFCIAPTGRWSVVAEYDGEPNGLALHPAGRHLYVADYRNGILRVEIATGAVEPVLARRNGERFKGPNDLVFAGNGDLYFTDQGQTGLHDPTGRVYRLSPCGRLDVLVDNGPSPNGLVLAPDESALFVAMTRDNAVWRVPLFADGGTAKVGRFCGFFGVGGPDGLAMDTTGTLFVAHVSLGAVFVVTPEGETVRRYRSPLGKATTNIAFAPGGCQAFVTESATGTILTFEWEGAARTGLPGAAAAHDAPEQEP</sequence>
<evidence type="ECO:0000313" key="2">
    <source>
        <dbReference type="EMBL" id="ANN77973.1"/>
    </source>
</evidence>
<dbReference type="OrthoDB" id="502821at2"/>
<gene>
    <name evidence="2" type="ORF">BAU07_13530</name>
</gene>
<dbReference type="InterPro" id="IPR013658">
    <property type="entry name" value="SGL"/>
</dbReference>
<dbReference type="PANTHER" id="PTHR47572">
    <property type="entry name" value="LIPOPROTEIN-RELATED"/>
    <property type="match status" value="1"/>
</dbReference>
<dbReference type="STRING" id="463014.BAU07_13530"/>
<evidence type="ECO:0000259" key="1">
    <source>
        <dbReference type="Pfam" id="PF08450"/>
    </source>
</evidence>
<reference evidence="2 3" key="1">
    <citation type="submission" date="2016-06" db="EMBL/GenBank/DDBJ databases">
        <title>Complete genome sequences of Bordetella bronchialis and Bordetella flabilis.</title>
        <authorList>
            <person name="LiPuma J.J."/>
            <person name="Spilker T."/>
        </authorList>
    </citation>
    <scope>NUCLEOTIDE SEQUENCE [LARGE SCALE GENOMIC DNA]</scope>
    <source>
        <strain evidence="2 3">AU10664</strain>
    </source>
</reference>
<proteinExistence type="predicted"/>
<keyword evidence="3" id="KW-1185">Reference proteome</keyword>
<accession>A0A193GED6</accession>
<name>A0A193GED6_9BORD</name>
<dbReference type="SUPFAM" id="SSF63829">
    <property type="entry name" value="Calcium-dependent phosphotriesterase"/>
    <property type="match status" value="1"/>
</dbReference>
<dbReference type="Proteomes" id="UP000091926">
    <property type="component" value="Chromosome"/>
</dbReference>
<evidence type="ECO:0000313" key="3">
    <source>
        <dbReference type="Proteomes" id="UP000091926"/>
    </source>
</evidence>
<dbReference type="Pfam" id="PF08450">
    <property type="entry name" value="SGL"/>
    <property type="match status" value="1"/>
</dbReference>
<dbReference type="InterPro" id="IPR011042">
    <property type="entry name" value="6-blade_b-propeller_TolB-like"/>
</dbReference>
<dbReference type="EMBL" id="CP016172">
    <property type="protein sequence ID" value="ANN77973.1"/>
    <property type="molecule type" value="Genomic_DNA"/>
</dbReference>
<organism evidence="2 3">
    <name type="scientific">Bordetella flabilis</name>
    <dbReference type="NCBI Taxonomy" id="463014"/>
    <lineage>
        <taxon>Bacteria</taxon>
        <taxon>Pseudomonadati</taxon>
        <taxon>Pseudomonadota</taxon>
        <taxon>Betaproteobacteria</taxon>
        <taxon>Burkholderiales</taxon>
        <taxon>Alcaligenaceae</taxon>
        <taxon>Bordetella</taxon>
    </lineage>
</organism>
<dbReference type="PANTHER" id="PTHR47572:SF5">
    <property type="entry name" value="BLR2277 PROTEIN"/>
    <property type="match status" value="1"/>
</dbReference>
<dbReference type="Gene3D" id="2.120.10.30">
    <property type="entry name" value="TolB, C-terminal domain"/>
    <property type="match status" value="1"/>
</dbReference>
<dbReference type="InterPro" id="IPR051262">
    <property type="entry name" value="SMP-30/CGR1_Lactonase"/>
</dbReference>
<feature type="domain" description="SMP-30/Gluconolactonase/LRE-like region" evidence="1">
    <location>
        <begin position="45"/>
        <end position="282"/>
    </location>
</feature>